<organism evidence="1 2">
    <name type="scientific">Aphis craccivora</name>
    <name type="common">Cowpea aphid</name>
    <dbReference type="NCBI Taxonomy" id="307492"/>
    <lineage>
        <taxon>Eukaryota</taxon>
        <taxon>Metazoa</taxon>
        <taxon>Ecdysozoa</taxon>
        <taxon>Arthropoda</taxon>
        <taxon>Hexapoda</taxon>
        <taxon>Insecta</taxon>
        <taxon>Pterygota</taxon>
        <taxon>Neoptera</taxon>
        <taxon>Paraneoptera</taxon>
        <taxon>Hemiptera</taxon>
        <taxon>Sternorrhyncha</taxon>
        <taxon>Aphidomorpha</taxon>
        <taxon>Aphidoidea</taxon>
        <taxon>Aphididae</taxon>
        <taxon>Aphidini</taxon>
        <taxon>Aphis</taxon>
        <taxon>Aphis</taxon>
    </lineage>
</organism>
<dbReference type="EMBL" id="VUJU01003697">
    <property type="protein sequence ID" value="KAF0757032.1"/>
    <property type="molecule type" value="Genomic_DNA"/>
</dbReference>
<dbReference type="AlphaFoldDB" id="A0A6G0YJN5"/>
<sequence length="65" mass="7799">MKKEDPPTCPTCNDFMTVKHILTDCRKYQEQRKKFNLTHHLAENLNIDTTNIIKFLRDTELHKKI</sequence>
<protein>
    <submittedName>
        <fullName evidence="1">Ribonuclease H1</fullName>
    </submittedName>
</protein>
<dbReference type="Proteomes" id="UP000478052">
    <property type="component" value="Unassembled WGS sequence"/>
</dbReference>
<name>A0A6G0YJN5_APHCR</name>
<keyword evidence="2" id="KW-1185">Reference proteome</keyword>
<gene>
    <name evidence="1" type="ORF">FWK35_00014234</name>
</gene>
<comment type="caution">
    <text evidence="1">The sequence shown here is derived from an EMBL/GenBank/DDBJ whole genome shotgun (WGS) entry which is preliminary data.</text>
</comment>
<evidence type="ECO:0000313" key="2">
    <source>
        <dbReference type="Proteomes" id="UP000478052"/>
    </source>
</evidence>
<dbReference type="OrthoDB" id="6621833at2759"/>
<proteinExistence type="predicted"/>
<evidence type="ECO:0000313" key="1">
    <source>
        <dbReference type="EMBL" id="KAF0757032.1"/>
    </source>
</evidence>
<reference evidence="1 2" key="1">
    <citation type="submission" date="2019-08" db="EMBL/GenBank/DDBJ databases">
        <title>Whole genome of Aphis craccivora.</title>
        <authorList>
            <person name="Voronova N.V."/>
            <person name="Shulinski R.S."/>
            <person name="Bandarenka Y.V."/>
            <person name="Zhorov D.G."/>
            <person name="Warner D."/>
        </authorList>
    </citation>
    <scope>NUCLEOTIDE SEQUENCE [LARGE SCALE GENOMIC DNA]</scope>
    <source>
        <strain evidence="1">180601</strain>
        <tissue evidence="1">Whole Body</tissue>
    </source>
</reference>
<accession>A0A6G0YJN5</accession>